<dbReference type="SUPFAM" id="SSF103647">
    <property type="entry name" value="TSP type-3 repeat"/>
    <property type="match status" value="1"/>
</dbReference>
<dbReference type="GO" id="GO:0005509">
    <property type="term" value="F:calcium ion binding"/>
    <property type="evidence" value="ECO:0007669"/>
    <property type="project" value="InterPro"/>
</dbReference>
<dbReference type="SUPFAM" id="SSF50891">
    <property type="entry name" value="Cyclophilin-like"/>
    <property type="match status" value="1"/>
</dbReference>
<dbReference type="KEGG" id="cps:CPS_0643"/>
<dbReference type="InterPro" id="IPR020008">
    <property type="entry name" value="GlyGly_CTERM"/>
</dbReference>
<evidence type="ECO:0000256" key="1">
    <source>
        <dbReference type="ARBA" id="ARBA00023110"/>
    </source>
</evidence>
<protein>
    <recommendedName>
        <fullName evidence="3">Peptidyl-prolyl cis-trans isomerase</fullName>
        <shortName evidence="3">PPIase</shortName>
        <ecNumber evidence="3">5.2.1.8</ecNumber>
    </recommendedName>
</protein>
<keyword evidence="1 3" id="KW-0697">Rotamase</keyword>
<dbReference type="GO" id="GO:0003755">
    <property type="term" value="F:peptidyl-prolyl cis-trans isomerase activity"/>
    <property type="evidence" value="ECO:0007669"/>
    <property type="project" value="UniProtKB-UniRule"/>
</dbReference>
<comment type="function">
    <text evidence="3">PPIases accelerate the folding of proteins. It catalyzes the cis-trans isomerization of proline imidic peptide bonds in oligopeptides.</text>
</comment>
<evidence type="ECO:0000256" key="3">
    <source>
        <dbReference type="RuleBase" id="RU363019"/>
    </source>
</evidence>
<proteinExistence type="inferred from homology"/>
<dbReference type="HOGENOM" id="CLU_1077165_0_0_6"/>
<feature type="region of interest" description="Disordered" evidence="4">
    <location>
        <begin position="236"/>
        <end position="265"/>
    </location>
</feature>
<evidence type="ECO:0000256" key="2">
    <source>
        <dbReference type="ARBA" id="ARBA00023235"/>
    </source>
</evidence>
<comment type="similarity">
    <text evidence="3">Belongs to the cyclophilin-type PPIase family.</text>
</comment>
<dbReference type="NCBIfam" id="TIGR03501">
    <property type="entry name" value="GlyGly_CTERM"/>
    <property type="match status" value="1"/>
</dbReference>
<dbReference type="InterPro" id="IPR002130">
    <property type="entry name" value="Cyclophilin-type_PPIase_dom"/>
</dbReference>
<evidence type="ECO:0000259" key="5">
    <source>
        <dbReference type="PROSITE" id="PS50072"/>
    </source>
</evidence>
<dbReference type="AlphaFoldDB" id="Q488X1"/>
<dbReference type="InterPro" id="IPR044665">
    <property type="entry name" value="E_coli_cyclophilin_A-like"/>
</dbReference>
<dbReference type="Pfam" id="PF00160">
    <property type="entry name" value="Pro_isomerase"/>
    <property type="match status" value="1"/>
</dbReference>
<evidence type="ECO:0000313" key="7">
    <source>
        <dbReference type="Proteomes" id="UP000000547"/>
    </source>
</evidence>
<feature type="chain" id="PRO_5006528839" description="Peptidyl-prolyl cis-trans isomerase" evidence="3">
    <location>
        <begin position="33"/>
        <end position="290"/>
    </location>
</feature>
<dbReference type="Gene3D" id="2.40.100.10">
    <property type="entry name" value="Cyclophilin-like"/>
    <property type="match status" value="1"/>
</dbReference>
<keyword evidence="2 3" id="KW-0413">Isomerase</keyword>
<dbReference type="RefSeq" id="WP_011041493.1">
    <property type="nucleotide sequence ID" value="NC_003910.7"/>
</dbReference>
<dbReference type="EC" id="5.2.1.8" evidence="3"/>
<feature type="domain" description="PPIase cyclophilin-type" evidence="5">
    <location>
        <begin position="46"/>
        <end position="219"/>
    </location>
</feature>
<dbReference type="PRINTS" id="PR00153">
    <property type="entry name" value="CSAPPISMRASE"/>
</dbReference>
<evidence type="ECO:0000313" key="6">
    <source>
        <dbReference type="EMBL" id="AAZ27483.1"/>
    </source>
</evidence>
<reference evidence="6" key="1">
    <citation type="journal article" date="2005" name="Proc. Natl. Acad. Sci. U.S.A.">
        <title>The psychrophilic lifestyle as revealed by the genome sequence of Colwellia psychrerythraea 34H through genomic and proteomic analyses.</title>
        <authorList>
            <person name="Methe B.A."/>
            <person name="Nelson K.E."/>
            <person name="Deming J.W."/>
            <person name="Momen B."/>
            <person name="Melamud E."/>
            <person name="Zhang X."/>
            <person name="Moult J."/>
            <person name="Madupu R."/>
            <person name="Nelson W.C."/>
            <person name="Dodson R.J."/>
            <person name="Brinkac L.M."/>
            <person name="Daugherty S.C."/>
            <person name="Durkin A.S."/>
            <person name="DeBoy R.T."/>
            <person name="Kolonay J.F."/>
            <person name="Sullivan S.A."/>
            <person name="Zhou L."/>
            <person name="Davidsen T.M."/>
            <person name="Wu M."/>
            <person name="Huston A.L."/>
            <person name="Lewis M."/>
            <person name="Weaver B."/>
            <person name="Weidman J.F."/>
            <person name="Khouri H."/>
            <person name="Utterback T.R."/>
            <person name="Feldblyum T.V."/>
            <person name="Fraser C.M."/>
        </authorList>
    </citation>
    <scope>NUCLEOTIDE SEQUENCE [LARGE SCALE GENOMIC DNA]</scope>
    <source>
        <strain evidence="6">34H</strain>
    </source>
</reference>
<sequence length="290" mass="31319">MFTQITKKNTRKIFALVGIATATLGIANTATATIVAIKTSLSPDSIEINLFDKTTPETVKNFLNYIDNGHYTNSVVHRVSPGFVVQAGGFEFSGTWPLTPLEPNAPVVNEPVYSNVKGTIAMAKKGNDVNSATNQWFFNLKDNNDTSDANNLDRQNGGFTVFGQVIKGFDIIEKISLIQNLCTNGALQGIPMIIESNKTCTDMVVPGPENFVVIEQVTIIDSSGVTDDGLNPLLSKYPDSDGDGVKDIDDAFPSDPNKSVPDVEDSGGSMTWFTIAMLGLLATRKRFIES</sequence>
<dbReference type="PANTHER" id="PTHR43246">
    <property type="entry name" value="PEPTIDYL-PROLYL CIS-TRANS ISOMERASE CYP38, CHLOROPLASTIC"/>
    <property type="match status" value="1"/>
</dbReference>
<keyword evidence="3" id="KW-0732">Signal</keyword>
<gene>
    <name evidence="6" type="primary">ppiA1</name>
    <name evidence="6" type="ordered locus">CPS_0643</name>
</gene>
<dbReference type="PROSITE" id="PS50072">
    <property type="entry name" value="CSA_PPIASE_2"/>
    <property type="match status" value="1"/>
</dbReference>
<evidence type="ECO:0000256" key="4">
    <source>
        <dbReference type="SAM" id="MobiDB-lite"/>
    </source>
</evidence>
<dbReference type="Proteomes" id="UP000000547">
    <property type="component" value="Chromosome"/>
</dbReference>
<dbReference type="InterPro" id="IPR029000">
    <property type="entry name" value="Cyclophilin-like_dom_sf"/>
</dbReference>
<dbReference type="STRING" id="167879.CPS_0643"/>
<name>Q488X1_COLP3</name>
<organism evidence="6 7">
    <name type="scientific">Colwellia psychrerythraea (strain 34H / ATCC BAA-681)</name>
    <name type="common">Vibrio psychroerythus</name>
    <dbReference type="NCBI Taxonomy" id="167879"/>
    <lineage>
        <taxon>Bacteria</taxon>
        <taxon>Pseudomonadati</taxon>
        <taxon>Pseudomonadota</taxon>
        <taxon>Gammaproteobacteria</taxon>
        <taxon>Alteromonadales</taxon>
        <taxon>Colwelliaceae</taxon>
        <taxon>Colwellia</taxon>
    </lineage>
</organism>
<dbReference type="EMBL" id="CP000083">
    <property type="protein sequence ID" value="AAZ27483.1"/>
    <property type="molecule type" value="Genomic_DNA"/>
</dbReference>
<dbReference type="InterPro" id="IPR028974">
    <property type="entry name" value="TSP_type-3_rpt"/>
</dbReference>
<feature type="signal peptide" evidence="3">
    <location>
        <begin position="1"/>
        <end position="32"/>
    </location>
</feature>
<comment type="catalytic activity">
    <reaction evidence="3">
        <text>[protein]-peptidylproline (omega=180) = [protein]-peptidylproline (omega=0)</text>
        <dbReference type="Rhea" id="RHEA:16237"/>
        <dbReference type="Rhea" id="RHEA-COMP:10747"/>
        <dbReference type="Rhea" id="RHEA-COMP:10748"/>
        <dbReference type="ChEBI" id="CHEBI:83833"/>
        <dbReference type="ChEBI" id="CHEBI:83834"/>
        <dbReference type="EC" id="5.2.1.8"/>
    </reaction>
</comment>
<accession>Q488X1</accession>